<dbReference type="PROSITE" id="PS50005">
    <property type="entry name" value="TPR"/>
    <property type="match status" value="2"/>
</dbReference>
<dbReference type="Pfam" id="PF13181">
    <property type="entry name" value="TPR_8"/>
    <property type="match status" value="1"/>
</dbReference>
<proteinExistence type="predicted"/>
<dbReference type="Proteomes" id="UP000184485">
    <property type="component" value="Unassembled WGS sequence"/>
</dbReference>
<dbReference type="SMART" id="SM00028">
    <property type="entry name" value="TPR"/>
    <property type="match status" value="3"/>
</dbReference>
<accession>A0A1M5M178</accession>
<dbReference type="STRING" id="1122133.SAMN02745157_4664"/>
<sequence length="195" mass="21592">MPPPLGDGAPDGQSIRPQSPSDESKPPVPSQKPLAEETMDQLFATLADPSDETRGKAAEQEIQRRWQRSGSATIDLLMGWAQQSLAAKDYGRSLDFLDQIVMLKPDFAEGWNRRATIYYLRDDYGKALGDLEKVLTLEPRHFGALAGIGLIFQDIDRKADALAAFEKALALDPYLDPEIKNAIKTLKPDVRGKEI</sequence>
<dbReference type="RefSeq" id="WP_210187123.1">
    <property type="nucleotide sequence ID" value="NZ_FQUP01000007.1"/>
</dbReference>
<keyword evidence="6" id="KW-1185">Reference proteome</keyword>
<dbReference type="EMBL" id="FQUP01000007">
    <property type="protein sequence ID" value="SHG71031.1"/>
    <property type="molecule type" value="Genomic_DNA"/>
</dbReference>
<feature type="region of interest" description="Disordered" evidence="4">
    <location>
        <begin position="1"/>
        <end position="39"/>
    </location>
</feature>
<dbReference type="AlphaFoldDB" id="A0A1M5M178"/>
<dbReference type="InterPro" id="IPR013105">
    <property type="entry name" value="TPR_2"/>
</dbReference>
<keyword evidence="2 3" id="KW-0802">TPR repeat</keyword>
<dbReference type="Gene3D" id="1.25.40.10">
    <property type="entry name" value="Tetratricopeptide repeat domain"/>
    <property type="match status" value="1"/>
</dbReference>
<evidence type="ECO:0000256" key="3">
    <source>
        <dbReference type="PROSITE-ProRule" id="PRU00339"/>
    </source>
</evidence>
<evidence type="ECO:0000256" key="4">
    <source>
        <dbReference type="SAM" id="MobiDB-lite"/>
    </source>
</evidence>
<dbReference type="InterPro" id="IPR019734">
    <property type="entry name" value="TPR_rpt"/>
</dbReference>
<feature type="repeat" description="TPR" evidence="3">
    <location>
        <begin position="142"/>
        <end position="175"/>
    </location>
</feature>
<dbReference type="SUPFAM" id="SSF48452">
    <property type="entry name" value="TPR-like"/>
    <property type="match status" value="1"/>
</dbReference>
<name>A0A1M5M178_9HYPH</name>
<organism evidence="5 6">
    <name type="scientific">Kaistia soli DSM 19436</name>
    <dbReference type="NCBI Taxonomy" id="1122133"/>
    <lineage>
        <taxon>Bacteria</taxon>
        <taxon>Pseudomonadati</taxon>
        <taxon>Pseudomonadota</taxon>
        <taxon>Alphaproteobacteria</taxon>
        <taxon>Hyphomicrobiales</taxon>
        <taxon>Kaistiaceae</taxon>
        <taxon>Kaistia</taxon>
    </lineage>
</organism>
<reference evidence="5 6" key="1">
    <citation type="submission" date="2016-11" db="EMBL/GenBank/DDBJ databases">
        <authorList>
            <person name="Jaros S."/>
            <person name="Januszkiewicz K."/>
            <person name="Wedrychowicz H."/>
        </authorList>
    </citation>
    <scope>NUCLEOTIDE SEQUENCE [LARGE SCALE GENOMIC DNA]</scope>
    <source>
        <strain evidence="5 6">DSM 19436</strain>
    </source>
</reference>
<gene>
    <name evidence="5" type="ORF">SAMN02745157_4664</name>
</gene>
<dbReference type="Pfam" id="PF07719">
    <property type="entry name" value="TPR_2"/>
    <property type="match status" value="1"/>
</dbReference>
<keyword evidence="1" id="KW-0677">Repeat</keyword>
<protein>
    <submittedName>
        <fullName evidence="5">TPR repeat-containing protein</fullName>
    </submittedName>
</protein>
<evidence type="ECO:0000313" key="6">
    <source>
        <dbReference type="Proteomes" id="UP000184485"/>
    </source>
</evidence>
<evidence type="ECO:0000256" key="1">
    <source>
        <dbReference type="ARBA" id="ARBA00022737"/>
    </source>
</evidence>
<evidence type="ECO:0000256" key="2">
    <source>
        <dbReference type="ARBA" id="ARBA00022803"/>
    </source>
</evidence>
<feature type="repeat" description="TPR" evidence="3">
    <location>
        <begin position="108"/>
        <end position="141"/>
    </location>
</feature>
<evidence type="ECO:0000313" key="5">
    <source>
        <dbReference type="EMBL" id="SHG71031.1"/>
    </source>
</evidence>
<dbReference type="InterPro" id="IPR011990">
    <property type="entry name" value="TPR-like_helical_dom_sf"/>
</dbReference>